<organism evidence="9 10">
    <name type="scientific">Panaeolus cyanescens</name>
    <dbReference type="NCBI Taxonomy" id="181874"/>
    <lineage>
        <taxon>Eukaryota</taxon>
        <taxon>Fungi</taxon>
        <taxon>Dikarya</taxon>
        <taxon>Basidiomycota</taxon>
        <taxon>Agaricomycotina</taxon>
        <taxon>Agaricomycetes</taxon>
        <taxon>Agaricomycetidae</taxon>
        <taxon>Agaricales</taxon>
        <taxon>Agaricineae</taxon>
        <taxon>Galeropsidaceae</taxon>
        <taxon>Panaeolus</taxon>
    </lineage>
</organism>
<dbReference type="EC" id="2.1.1.-" evidence="6"/>
<dbReference type="InParanoid" id="A0A409YGX6"/>
<evidence type="ECO:0000256" key="3">
    <source>
        <dbReference type="ARBA" id="ARBA00022679"/>
    </source>
</evidence>
<evidence type="ECO:0000313" key="10">
    <source>
        <dbReference type="Proteomes" id="UP000284842"/>
    </source>
</evidence>
<dbReference type="STRING" id="181874.A0A409YGX6"/>
<evidence type="ECO:0000256" key="5">
    <source>
        <dbReference type="PROSITE-ProRule" id="PRU00848"/>
    </source>
</evidence>
<dbReference type="InterPro" id="IPR024160">
    <property type="entry name" value="BIN3_SAM-bd_dom"/>
</dbReference>
<dbReference type="AlphaFoldDB" id="A0A409YGX6"/>
<feature type="region of interest" description="Disordered" evidence="7">
    <location>
        <begin position="87"/>
        <end position="120"/>
    </location>
</feature>
<dbReference type="GO" id="GO:0032259">
    <property type="term" value="P:methylation"/>
    <property type="evidence" value="ECO:0007669"/>
    <property type="project" value="UniProtKB-KW"/>
</dbReference>
<dbReference type="SUPFAM" id="SSF53335">
    <property type="entry name" value="S-adenosyl-L-methionine-dependent methyltransferases"/>
    <property type="match status" value="1"/>
</dbReference>
<dbReference type="PANTHER" id="PTHR12315:SF0">
    <property type="entry name" value="7SK SNRNA METHYLPHOSPHATE CAPPING ENZYME"/>
    <property type="match status" value="1"/>
</dbReference>
<keyword evidence="2 6" id="KW-0489">Methyltransferase</keyword>
<reference evidence="9 10" key="1">
    <citation type="journal article" date="2018" name="Evol. Lett.">
        <title>Horizontal gene cluster transfer increased hallucinogenic mushroom diversity.</title>
        <authorList>
            <person name="Reynolds H.T."/>
            <person name="Vijayakumar V."/>
            <person name="Gluck-Thaler E."/>
            <person name="Korotkin H.B."/>
            <person name="Matheny P.B."/>
            <person name="Slot J.C."/>
        </authorList>
    </citation>
    <scope>NUCLEOTIDE SEQUENCE [LARGE SCALE GENOMIC DNA]</scope>
    <source>
        <strain evidence="9 10">2629</strain>
    </source>
</reference>
<keyword evidence="4 5" id="KW-0949">S-adenosyl-L-methionine</keyword>
<keyword evidence="10" id="KW-1185">Reference proteome</keyword>
<accession>A0A409YGX6</accession>
<dbReference type="Gene3D" id="3.40.50.150">
    <property type="entry name" value="Vaccinia Virus protein VP39"/>
    <property type="match status" value="1"/>
</dbReference>
<dbReference type="PANTHER" id="PTHR12315">
    <property type="entry name" value="BICOID-INTERACTING PROTEIN RELATED"/>
    <property type="match status" value="1"/>
</dbReference>
<dbReference type="GO" id="GO:0008171">
    <property type="term" value="F:O-methyltransferase activity"/>
    <property type="evidence" value="ECO:0007669"/>
    <property type="project" value="UniProtKB-UniRule"/>
</dbReference>
<gene>
    <name evidence="9" type="ORF">CVT24_011615</name>
</gene>
<dbReference type="InterPro" id="IPR039772">
    <property type="entry name" value="Bin3-like"/>
</dbReference>
<keyword evidence="3 6" id="KW-0808">Transferase</keyword>
<name>A0A409YGX6_9AGAR</name>
<dbReference type="GO" id="GO:0008173">
    <property type="term" value="F:RNA methyltransferase activity"/>
    <property type="evidence" value="ECO:0007669"/>
    <property type="project" value="UniProtKB-UniRule"/>
</dbReference>
<feature type="domain" description="Bin3-type SAM" evidence="8">
    <location>
        <begin position="23"/>
        <end position="284"/>
    </location>
</feature>
<sequence length="284" mass="31805">MANNHAIHGNYHGYYAKRPVATDERLAVLPSNIFQGCRVLDIGCNEGWLTCDIAQNRGATFVVGVDIDDSLIQGAWRRRRAIWSMQGPTSGHTELVDTDPSPPTKKRKKNDTQDKDEEAAHVASATPLSGYFPASCEHELGPLPIPPSTRRGKTVFPHNIAFRTADWVTTTIVDDAEGYNVVLALSVSKWIHLNDGDEGIKTFFKRVYGVLQPGGRFVFEPQPWESYAKARRMDPKLKENASKLTLRPNDFTALLQELGFKLEKCYNEVGEGGFKRSIEVYLRL</sequence>
<dbReference type="CDD" id="cd02440">
    <property type="entry name" value="AdoMet_MTases"/>
    <property type="match status" value="1"/>
</dbReference>
<dbReference type="Proteomes" id="UP000284842">
    <property type="component" value="Unassembled WGS sequence"/>
</dbReference>
<dbReference type="PROSITE" id="PS51515">
    <property type="entry name" value="BIN3_SAM"/>
    <property type="match status" value="1"/>
</dbReference>
<dbReference type="EMBL" id="NHTK01001178">
    <property type="protein sequence ID" value="PPR02266.1"/>
    <property type="molecule type" value="Genomic_DNA"/>
</dbReference>
<comment type="caution">
    <text evidence="9">The sequence shown here is derived from an EMBL/GenBank/DDBJ whole genome shotgun (WGS) entry which is preliminary data.</text>
</comment>
<dbReference type="OrthoDB" id="540004at2759"/>
<evidence type="ECO:0000256" key="6">
    <source>
        <dbReference type="RuleBase" id="RU367087"/>
    </source>
</evidence>
<proteinExistence type="inferred from homology"/>
<dbReference type="InterPro" id="IPR010675">
    <property type="entry name" value="Bin3_C"/>
</dbReference>
<evidence type="ECO:0000256" key="1">
    <source>
        <dbReference type="ARBA" id="ARBA00008361"/>
    </source>
</evidence>
<evidence type="ECO:0000256" key="2">
    <source>
        <dbReference type="ARBA" id="ARBA00022603"/>
    </source>
</evidence>
<evidence type="ECO:0000259" key="8">
    <source>
        <dbReference type="PROSITE" id="PS51515"/>
    </source>
</evidence>
<dbReference type="Pfam" id="PF06859">
    <property type="entry name" value="Bin3"/>
    <property type="match status" value="1"/>
</dbReference>
<evidence type="ECO:0000256" key="4">
    <source>
        <dbReference type="ARBA" id="ARBA00022691"/>
    </source>
</evidence>
<dbReference type="FunCoup" id="A0A409YGX6">
    <property type="interactions" value="17"/>
</dbReference>
<dbReference type="InterPro" id="IPR029063">
    <property type="entry name" value="SAM-dependent_MTases_sf"/>
</dbReference>
<evidence type="ECO:0000256" key="7">
    <source>
        <dbReference type="SAM" id="MobiDB-lite"/>
    </source>
</evidence>
<dbReference type="GO" id="GO:0040031">
    <property type="term" value="P:snRNA modification"/>
    <property type="evidence" value="ECO:0007669"/>
    <property type="project" value="TreeGrafter"/>
</dbReference>
<evidence type="ECO:0000313" key="9">
    <source>
        <dbReference type="EMBL" id="PPR02266.1"/>
    </source>
</evidence>
<dbReference type="GO" id="GO:0017069">
    <property type="term" value="F:snRNA binding"/>
    <property type="evidence" value="ECO:0007669"/>
    <property type="project" value="TreeGrafter"/>
</dbReference>
<protein>
    <recommendedName>
        <fullName evidence="6">RNA methyltransferase</fullName>
        <ecNumber evidence="6">2.1.1.-</ecNumber>
    </recommendedName>
</protein>
<comment type="similarity">
    <text evidence="1 6">Belongs to the methyltransferase superfamily.</text>
</comment>